<dbReference type="GO" id="GO:0008483">
    <property type="term" value="F:transaminase activity"/>
    <property type="evidence" value="ECO:0007669"/>
    <property type="project" value="TreeGrafter"/>
</dbReference>
<dbReference type="InterPro" id="IPR015422">
    <property type="entry name" value="PyrdxlP-dep_Trfase_small"/>
</dbReference>
<dbReference type="InterPro" id="IPR004838">
    <property type="entry name" value="NHTrfase_class1_PyrdxlP-BS"/>
</dbReference>
<evidence type="ECO:0000313" key="5">
    <source>
        <dbReference type="Proteomes" id="UP000799537"/>
    </source>
</evidence>
<dbReference type="PANTHER" id="PTHR43795:SF39">
    <property type="entry name" value="AMINOTRANSFERASE CLASS I_CLASSII DOMAIN-CONTAINING PROTEIN"/>
    <property type="match status" value="1"/>
</dbReference>
<dbReference type="RefSeq" id="XP_033660496.1">
    <property type="nucleotide sequence ID" value="XM_033810825.1"/>
</dbReference>
<dbReference type="AlphaFoldDB" id="A0A6A6BXT0"/>
<reference evidence="4" key="1">
    <citation type="journal article" date="2020" name="Stud. Mycol.">
        <title>101 Dothideomycetes genomes: a test case for predicting lifestyles and emergence of pathogens.</title>
        <authorList>
            <person name="Haridas S."/>
            <person name="Albert R."/>
            <person name="Binder M."/>
            <person name="Bloem J."/>
            <person name="Labutti K."/>
            <person name="Salamov A."/>
            <person name="Andreopoulos B."/>
            <person name="Baker S."/>
            <person name="Barry K."/>
            <person name="Bills G."/>
            <person name="Bluhm B."/>
            <person name="Cannon C."/>
            <person name="Castanera R."/>
            <person name="Culley D."/>
            <person name="Daum C."/>
            <person name="Ezra D."/>
            <person name="Gonzalez J."/>
            <person name="Henrissat B."/>
            <person name="Kuo A."/>
            <person name="Liang C."/>
            <person name="Lipzen A."/>
            <person name="Lutzoni F."/>
            <person name="Magnuson J."/>
            <person name="Mondo S."/>
            <person name="Nolan M."/>
            <person name="Ohm R."/>
            <person name="Pangilinan J."/>
            <person name="Park H.-J."/>
            <person name="Ramirez L."/>
            <person name="Alfaro M."/>
            <person name="Sun H."/>
            <person name="Tritt A."/>
            <person name="Yoshinaga Y."/>
            <person name="Zwiers L.-H."/>
            <person name="Turgeon B."/>
            <person name="Goodwin S."/>
            <person name="Spatafora J."/>
            <person name="Crous P."/>
            <person name="Grigoriev I."/>
        </authorList>
    </citation>
    <scope>NUCLEOTIDE SEQUENCE</scope>
    <source>
        <strain evidence="4">ATCC 36951</strain>
    </source>
</reference>
<keyword evidence="2" id="KW-0663">Pyridoxal phosphate</keyword>
<dbReference type="GO" id="GO:0006520">
    <property type="term" value="P:amino acid metabolic process"/>
    <property type="evidence" value="ECO:0007669"/>
    <property type="project" value="TreeGrafter"/>
</dbReference>
<proteinExistence type="inferred from homology"/>
<feature type="domain" description="Aminotransferase class I/classII large" evidence="3">
    <location>
        <begin position="68"/>
        <end position="411"/>
    </location>
</feature>
<dbReference type="CDD" id="cd00609">
    <property type="entry name" value="AAT_like"/>
    <property type="match status" value="1"/>
</dbReference>
<gene>
    <name evidence="4" type="ORF">M409DRAFT_37907</name>
</gene>
<evidence type="ECO:0000259" key="3">
    <source>
        <dbReference type="Pfam" id="PF00155"/>
    </source>
</evidence>
<dbReference type="Gene3D" id="3.90.1150.10">
    <property type="entry name" value="Aspartate Aminotransferase, domain 1"/>
    <property type="match status" value="1"/>
</dbReference>
<evidence type="ECO:0000256" key="2">
    <source>
        <dbReference type="ARBA" id="ARBA00022898"/>
    </source>
</evidence>
<dbReference type="PRINTS" id="PR00753">
    <property type="entry name" value="ACCSYNTHASE"/>
</dbReference>
<dbReference type="InterPro" id="IPR015424">
    <property type="entry name" value="PyrdxlP-dep_Trfase"/>
</dbReference>
<sequence length="411" mass="45804">MLSSRGAKWATVDYAHGVKDTYDPESKPNGTVDFGNAENVLMHDALTEFINSHSHFDKQCCSYGEGYTGTFRLRSAMARHLNEYFHPASEIDAEQITFAAGVTDLNEVSALLTCDEGDAIMLGRPVYGAFFRDLTTRTGVKLEYISVGDTDQFGPECVPAFEAGFDAARERGINIKALMICNPHNPLGRCYPRDTLIGLMRLCAARKVHLISDEIYALSVYPRDDRDCEQFTSVRAIDLDGLIDPGLVHVLYGMSKDYGAGGLRLGCIISQNKRFSDAARAICRFSSPSQLSMALSASLLEDREFIERFLDQAQMVLRDGRLFAEWLLDENKIPYSRHGNAGLFIWLDLEPFLPVSETDGDGWAAARLLNERLREEGVVMSTGEAYRAETPGRFRLVFSMSEAVVREGVKR</sequence>
<evidence type="ECO:0000313" key="4">
    <source>
        <dbReference type="EMBL" id="KAF2159607.1"/>
    </source>
</evidence>
<dbReference type="InterPro" id="IPR004839">
    <property type="entry name" value="Aminotransferase_I/II_large"/>
</dbReference>
<dbReference type="Pfam" id="PF00155">
    <property type="entry name" value="Aminotran_1_2"/>
    <property type="match status" value="1"/>
</dbReference>
<dbReference type="InterPro" id="IPR050478">
    <property type="entry name" value="Ethylene_sulfur-biosynth"/>
</dbReference>
<dbReference type="GO" id="GO:0030170">
    <property type="term" value="F:pyridoxal phosphate binding"/>
    <property type="evidence" value="ECO:0007669"/>
    <property type="project" value="InterPro"/>
</dbReference>
<dbReference type="Gene3D" id="3.40.640.10">
    <property type="entry name" value="Type I PLP-dependent aspartate aminotransferase-like (Major domain)"/>
    <property type="match status" value="1"/>
</dbReference>
<protein>
    <recommendedName>
        <fullName evidence="3">Aminotransferase class I/classII large domain-containing protein</fullName>
    </recommendedName>
</protein>
<dbReference type="Proteomes" id="UP000799537">
    <property type="component" value="Unassembled WGS sequence"/>
</dbReference>
<organism evidence="4 5">
    <name type="scientific">Zasmidium cellare ATCC 36951</name>
    <dbReference type="NCBI Taxonomy" id="1080233"/>
    <lineage>
        <taxon>Eukaryota</taxon>
        <taxon>Fungi</taxon>
        <taxon>Dikarya</taxon>
        <taxon>Ascomycota</taxon>
        <taxon>Pezizomycotina</taxon>
        <taxon>Dothideomycetes</taxon>
        <taxon>Dothideomycetidae</taxon>
        <taxon>Mycosphaerellales</taxon>
        <taxon>Mycosphaerellaceae</taxon>
        <taxon>Zasmidium</taxon>
    </lineage>
</organism>
<accession>A0A6A6BXT0</accession>
<dbReference type="GeneID" id="54564097"/>
<dbReference type="EMBL" id="ML993635">
    <property type="protein sequence ID" value="KAF2159607.1"/>
    <property type="molecule type" value="Genomic_DNA"/>
</dbReference>
<dbReference type="OrthoDB" id="7042322at2759"/>
<comment type="similarity">
    <text evidence="1">Belongs to the class-I pyridoxal-phosphate-dependent aminotransferase family.</text>
</comment>
<dbReference type="SUPFAM" id="SSF53383">
    <property type="entry name" value="PLP-dependent transferases"/>
    <property type="match status" value="1"/>
</dbReference>
<keyword evidence="5" id="KW-1185">Reference proteome</keyword>
<dbReference type="PROSITE" id="PS00105">
    <property type="entry name" value="AA_TRANSFER_CLASS_1"/>
    <property type="match status" value="1"/>
</dbReference>
<evidence type="ECO:0000256" key="1">
    <source>
        <dbReference type="ARBA" id="ARBA00007441"/>
    </source>
</evidence>
<dbReference type="InterPro" id="IPR015421">
    <property type="entry name" value="PyrdxlP-dep_Trfase_major"/>
</dbReference>
<dbReference type="PANTHER" id="PTHR43795">
    <property type="entry name" value="BIFUNCTIONAL ASPARTATE AMINOTRANSFERASE AND GLUTAMATE/ASPARTATE-PREPHENATE AMINOTRANSFERASE-RELATED"/>
    <property type="match status" value="1"/>
</dbReference>
<name>A0A6A6BXT0_ZASCE</name>